<proteinExistence type="predicted"/>
<evidence type="ECO:0000313" key="3">
    <source>
        <dbReference type="EnsemblMetazoa" id="ISCW000989-PA"/>
    </source>
</evidence>
<dbReference type="EMBL" id="ABJB011136686">
    <property type="status" value="NOT_ANNOTATED_CDS"/>
    <property type="molecule type" value="Genomic_DNA"/>
</dbReference>
<dbReference type="VEuPathDB" id="VectorBase:ISCI000989"/>
<reference evidence="3" key="2">
    <citation type="submission" date="2020-05" db="UniProtKB">
        <authorList>
            <consortium name="EnsemblMetazoa"/>
        </authorList>
    </citation>
    <scope>IDENTIFICATION</scope>
    <source>
        <strain evidence="3">wikel</strain>
    </source>
</reference>
<evidence type="ECO:0000313" key="4">
    <source>
        <dbReference type="Proteomes" id="UP000001555"/>
    </source>
</evidence>
<evidence type="ECO:0000313" key="2">
    <source>
        <dbReference type="EMBL" id="EEC00944.1"/>
    </source>
</evidence>
<name>B7P2X2_IXOSC</name>
<dbReference type="EMBL" id="ABJB010237056">
    <property type="status" value="NOT_ANNOTATED_CDS"/>
    <property type="molecule type" value="Genomic_DNA"/>
</dbReference>
<dbReference type="Proteomes" id="UP000001555">
    <property type="component" value="Unassembled WGS sequence"/>
</dbReference>
<dbReference type="VEuPathDB" id="VectorBase:ISCW000989"/>
<protein>
    <submittedName>
        <fullName evidence="2 3">Uncharacterized protein</fullName>
    </submittedName>
</protein>
<dbReference type="HOGENOM" id="CLU_2173725_0_0_1"/>
<dbReference type="EMBL" id="DS624854">
    <property type="protein sequence ID" value="EEC00944.1"/>
    <property type="molecule type" value="Genomic_DNA"/>
</dbReference>
<sequence>MRTTLFSKARLDGDPLLGHRGSPPCERDAWATLSLALGADDLGGRLPAALFVPPFDPEVTSQETIEPKAPKPRQAITRSRQAAVGLLKHSEAVGTVDTGALQAAWTGGPL</sequence>
<dbReference type="PaxDb" id="6945-B7P2X2"/>
<organism>
    <name type="scientific">Ixodes scapularis</name>
    <name type="common">Black-legged tick</name>
    <name type="synonym">Deer tick</name>
    <dbReference type="NCBI Taxonomy" id="6945"/>
    <lineage>
        <taxon>Eukaryota</taxon>
        <taxon>Metazoa</taxon>
        <taxon>Ecdysozoa</taxon>
        <taxon>Arthropoda</taxon>
        <taxon>Chelicerata</taxon>
        <taxon>Arachnida</taxon>
        <taxon>Acari</taxon>
        <taxon>Parasitiformes</taxon>
        <taxon>Ixodida</taxon>
        <taxon>Ixodoidea</taxon>
        <taxon>Ixodidae</taxon>
        <taxon>Ixodinae</taxon>
        <taxon>Ixodes</taxon>
    </lineage>
</organism>
<dbReference type="AlphaFoldDB" id="B7P2X2"/>
<accession>B7P2X2</accession>
<feature type="region of interest" description="Disordered" evidence="1">
    <location>
        <begin position="1"/>
        <end position="22"/>
    </location>
</feature>
<evidence type="ECO:0000256" key="1">
    <source>
        <dbReference type="SAM" id="MobiDB-lite"/>
    </source>
</evidence>
<gene>
    <name evidence="2" type="ORF">IscW_ISCW000989</name>
</gene>
<reference evidence="2 4" key="1">
    <citation type="submission" date="2008-03" db="EMBL/GenBank/DDBJ databases">
        <title>Annotation of Ixodes scapularis.</title>
        <authorList>
            <consortium name="Ixodes scapularis Genome Project Consortium"/>
            <person name="Caler E."/>
            <person name="Hannick L.I."/>
            <person name="Bidwell S."/>
            <person name="Joardar V."/>
            <person name="Thiagarajan M."/>
            <person name="Amedeo P."/>
            <person name="Galinsky K.J."/>
            <person name="Schobel S."/>
            <person name="Inman J."/>
            <person name="Hostetler J."/>
            <person name="Miller J."/>
            <person name="Hammond M."/>
            <person name="Megy K."/>
            <person name="Lawson D."/>
            <person name="Kodira C."/>
            <person name="Sutton G."/>
            <person name="Meyer J."/>
            <person name="Hill C.A."/>
            <person name="Birren B."/>
            <person name="Nene V."/>
            <person name="Collins F."/>
            <person name="Alarcon-Chaidez F."/>
            <person name="Wikel S."/>
            <person name="Strausberg R."/>
        </authorList>
    </citation>
    <scope>NUCLEOTIDE SEQUENCE [LARGE SCALE GENOMIC DNA]</scope>
    <source>
        <strain evidence="4">Wikel</strain>
        <strain evidence="2">Wikel colony</strain>
    </source>
</reference>
<dbReference type="EnsemblMetazoa" id="ISCW000989-RA">
    <property type="protein sequence ID" value="ISCW000989-PA"/>
    <property type="gene ID" value="ISCW000989"/>
</dbReference>
<dbReference type="EMBL" id="ABJB010727656">
    <property type="status" value="NOT_ANNOTATED_CDS"/>
    <property type="molecule type" value="Genomic_DNA"/>
</dbReference>
<dbReference type="InParanoid" id="B7P2X2"/>
<keyword evidence="4" id="KW-1185">Reference proteome</keyword>